<comment type="caution">
    <text evidence="1">The sequence shown here is derived from an EMBL/GenBank/DDBJ whole genome shotgun (WGS) entry which is preliminary data.</text>
</comment>
<sequence>MRQLQKSWKNKSRSDCLNALEIKPNMFTEPIQCQSKSSSNGELYTSMSLRKEAISRFLSTILLMEFILGGGTNRNFRSPSESTTLF</sequence>
<name>A0A8J8P1G2_HALGN</name>
<evidence type="ECO:0000313" key="2">
    <source>
        <dbReference type="Proteomes" id="UP000785679"/>
    </source>
</evidence>
<accession>A0A8J8P1G2</accession>
<dbReference type="Proteomes" id="UP000785679">
    <property type="component" value="Unassembled WGS sequence"/>
</dbReference>
<organism evidence="1 2">
    <name type="scientific">Halteria grandinella</name>
    <dbReference type="NCBI Taxonomy" id="5974"/>
    <lineage>
        <taxon>Eukaryota</taxon>
        <taxon>Sar</taxon>
        <taxon>Alveolata</taxon>
        <taxon>Ciliophora</taxon>
        <taxon>Intramacronucleata</taxon>
        <taxon>Spirotrichea</taxon>
        <taxon>Stichotrichia</taxon>
        <taxon>Sporadotrichida</taxon>
        <taxon>Halteriidae</taxon>
        <taxon>Halteria</taxon>
    </lineage>
</organism>
<evidence type="ECO:0000313" key="1">
    <source>
        <dbReference type="EMBL" id="TNV84145.1"/>
    </source>
</evidence>
<protein>
    <submittedName>
        <fullName evidence="1">Uncharacterized protein</fullName>
    </submittedName>
</protein>
<reference evidence="1" key="1">
    <citation type="submission" date="2019-06" db="EMBL/GenBank/DDBJ databases">
        <authorList>
            <person name="Zheng W."/>
        </authorList>
    </citation>
    <scope>NUCLEOTIDE SEQUENCE</scope>
    <source>
        <strain evidence="1">QDHG01</strain>
    </source>
</reference>
<dbReference type="EMBL" id="RRYP01003103">
    <property type="protein sequence ID" value="TNV84145.1"/>
    <property type="molecule type" value="Genomic_DNA"/>
</dbReference>
<gene>
    <name evidence="1" type="ORF">FGO68_gene8397</name>
</gene>
<dbReference type="AlphaFoldDB" id="A0A8J8P1G2"/>
<proteinExistence type="predicted"/>
<keyword evidence="2" id="KW-1185">Reference proteome</keyword>